<feature type="transmembrane region" description="Helical" evidence="2">
    <location>
        <begin position="164"/>
        <end position="183"/>
    </location>
</feature>
<accession>B9T470</accession>
<name>B9T470_RICCO</name>
<sequence>MKKLWWKKKKLKQHKEAKERSKYTSDVRWTLLGIVVDRDIIAVNTGIIRPGDDVEKAVVQAAEFREFLYQEHESMMDHFEVMMLDLSLPVEVKMRVAVRILIMTLLYWIESSSTVTSSLRRGRHVFSNMQKYVHLHLAAMIVALTLNVAAGISCVYELFSPLQVLWVSLIGDTLGAFALAIDIPNQITLTTPLIHDAGKAVFNVDRQAVVNAMIFSSLSLRQTSLMLNARHIGKTKIFENLHKNCWFSWAVVAMVLLQVIFVEVLSCFNPEAVLDLCKNGSKIWLKISLYGSSSTRNQ</sequence>
<keyword evidence="1" id="KW-0460">Magnesium</keyword>
<dbReference type="InterPro" id="IPR023298">
    <property type="entry name" value="ATPase_P-typ_TM_dom_sf"/>
</dbReference>
<dbReference type="InParanoid" id="B9T470"/>
<dbReference type="eggNOG" id="KOG0204">
    <property type="taxonomic scope" value="Eukaryota"/>
</dbReference>
<keyword evidence="2" id="KW-0812">Transmembrane</keyword>
<evidence type="ECO:0000313" key="3">
    <source>
        <dbReference type="EMBL" id="EEF29347.1"/>
    </source>
</evidence>
<evidence type="ECO:0000256" key="2">
    <source>
        <dbReference type="SAM" id="Phobius"/>
    </source>
</evidence>
<protein>
    <submittedName>
        <fullName evidence="3">Uncharacterized protein</fullName>
    </submittedName>
</protein>
<keyword evidence="2" id="KW-1133">Transmembrane helix</keyword>
<gene>
    <name evidence="3" type="ORF">RCOM_0423960</name>
</gene>
<dbReference type="PANTHER" id="PTHR24093:SF432">
    <property type="entry name" value="CALCIUM-TRANSPORTING ATPASE 12, PLASMA MEMBRANE-TYPE-LIKE"/>
    <property type="match status" value="1"/>
</dbReference>
<evidence type="ECO:0000256" key="1">
    <source>
        <dbReference type="ARBA" id="ARBA00022842"/>
    </source>
</evidence>
<dbReference type="Gene3D" id="1.20.1110.10">
    <property type="entry name" value="Calcium-transporting ATPase, transmembrane domain"/>
    <property type="match status" value="2"/>
</dbReference>
<dbReference type="SUPFAM" id="SSF81665">
    <property type="entry name" value="Calcium ATPase, transmembrane domain M"/>
    <property type="match status" value="1"/>
</dbReference>
<feature type="transmembrane region" description="Helical" evidence="2">
    <location>
        <begin position="132"/>
        <end position="152"/>
    </location>
</feature>
<dbReference type="PANTHER" id="PTHR24093">
    <property type="entry name" value="CATION TRANSPORTING ATPASE"/>
    <property type="match status" value="1"/>
</dbReference>
<dbReference type="AlphaFoldDB" id="B9T470"/>
<keyword evidence="4" id="KW-1185">Reference proteome</keyword>
<dbReference type="EMBL" id="EQ974456">
    <property type="protein sequence ID" value="EEF29347.1"/>
    <property type="molecule type" value="Genomic_DNA"/>
</dbReference>
<reference evidence="4" key="1">
    <citation type="journal article" date="2010" name="Nat. Biotechnol.">
        <title>Draft genome sequence of the oilseed species Ricinus communis.</title>
        <authorList>
            <person name="Chan A.P."/>
            <person name="Crabtree J."/>
            <person name="Zhao Q."/>
            <person name="Lorenzi H."/>
            <person name="Orvis J."/>
            <person name="Puiu D."/>
            <person name="Melake-Berhan A."/>
            <person name="Jones K.M."/>
            <person name="Redman J."/>
            <person name="Chen G."/>
            <person name="Cahoon E.B."/>
            <person name="Gedil M."/>
            <person name="Stanke M."/>
            <person name="Haas B.J."/>
            <person name="Wortman J.R."/>
            <person name="Fraser-Liggett C.M."/>
            <person name="Ravel J."/>
            <person name="Rabinowicz P.D."/>
        </authorList>
    </citation>
    <scope>NUCLEOTIDE SEQUENCE [LARGE SCALE GENOMIC DNA]</scope>
    <source>
        <strain evidence="4">cv. Hale</strain>
    </source>
</reference>
<feature type="transmembrane region" description="Helical" evidence="2">
    <location>
        <begin position="246"/>
        <end position="268"/>
    </location>
</feature>
<evidence type="ECO:0000313" key="4">
    <source>
        <dbReference type="Proteomes" id="UP000008311"/>
    </source>
</evidence>
<organism evidence="3 4">
    <name type="scientific">Ricinus communis</name>
    <name type="common">Castor bean</name>
    <dbReference type="NCBI Taxonomy" id="3988"/>
    <lineage>
        <taxon>Eukaryota</taxon>
        <taxon>Viridiplantae</taxon>
        <taxon>Streptophyta</taxon>
        <taxon>Embryophyta</taxon>
        <taxon>Tracheophyta</taxon>
        <taxon>Spermatophyta</taxon>
        <taxon>Magnoliopsida</taxon>
        <taxon>eudicotyledons</taxon>
        <taxon>Gunneridae</taxon>
        <taxon>Pentapetalae</taxon>
        <taxon>rosids</taxon>
        <taxon>fabids</taxon>
        <taxon>Malpighiales</taxon>
        <taxon>Euphorbiaceae</taxon>
        <taxon>Acalyphoideae</taxon>
        <taxon>Acalypheae</taxon>
        <taxon>Ricinus</taxon>
    </lineage>
</organism>
<keyword evidence="2" id="KW-0472">Membrane</keyword>
<dbReference type="Proteomes" id="UP000008311">
    <property type="component" value="Unassembled WGS sequence"/>
</dbReference>
<proteinExistence type="predicted"/>